<name>A0AAU9SET2_THLAR</name>
<feature type="domain" description="MADS-box" evidence="7">
    <location>
        <begin position="33"/>
        <end position="71"/>
    </location>
</feature>
<keyword evidence="2" id="KW-0805">Transcription regulation</keyword>
<reference evidence="8 9" key="1">
    <citation type="submission" date="2022-03" db="EMBL/GenBank/DDBJ databases">
        <authorList>
            <person name="Nunn A."/>
            <person name="Chopra R."/>
            <person name="Nunn A."/>
            <person name="Contreras Garrido A."/>
        </authorList>
    </citation>
    <scope>NUCLEOTIDE SEQUENCE [LARGE SCALE GENOMIC DNA]</scope>
</reference>
<keyword evidence="9" id="KW-1185">Reference proteome</keyword>
<dbReference type="PROSITE" id="PS50066">
    <property type="entry name" value="MADS_BOX_2"/>
    <property type="match status" value="1"/>
</dbReference>
<dbReference type="GO" id="GO:0000987">
    <property type="term" value="F:cis-regulatory region sequence-specific DNA binding"/>
    <property type="evidence" value="ECO:0007669"/>
    <property type="project" value="InterPro"/>
</dbReference>
<organism evidence="8 9">
    <name type="scientific">Thlaspi arvense</name>
    <name type="common">Field penny-cress</name>
    <dbReference type="NCBI Taxonomy" id="13288"/>
    <lineage>
        <taxon>Eukaryota</taxon>
        <taxon>Viridiplantae</taxon>
        <taxon>Streptophyta</taxon>
        <taxon>Embryophyta</taxon>
        <taxon>Tracheophyta</taxon>
        <taxon>Spermatophyta</taxon>
        <taxon>Magnoliopsida</taxon>
        <taxon>eudicotyledons</taxon>
        <taxon>Gunneridae</taxon>
        <taxon>Pentapetalae</taxon>
        <taxon>rosids</taxon>
        <taxon>malvids</taxon>
        <taxon>Brassicales</taxon>
        <taxon>Brassicaceae</taxon>
        <taxon>Thlaspideae</taxon>
        <taxon>Thlaspi</taxon>
    </lineage>
</organism>
<evidence type="ECO:0000256" key="4">
    <source>
        <dbReference type="ARBA" id="ARBA00023163"/>
    </source>
</evidence>
<dbReference type="InterPro" id="IPR036879">
    <property type="entry name" value="TF_MADSbox_sf"/>
</dbReference>
<dbReference type="Gene3D" id="3.40.1810.10">
    <property type="entry name" value="Transcription factor, MADS-box"/>
    <property type="match status" value="1"/>
</dbReference>
<feature type="region of interest" description="Disordered" evidence="6">
    <location>
        <begin position="156"/>
        <end position="198"/>
    </location>
</feature>
<evidence type="ECO:0000256" key="5">
    <source>
        <dbReference type="ARBA" id="ARBA00023242"/>
    </source>
</evidence>
<dbReference type="Pfam" id="PF00319">
    <property type="entry name" value="SRF-TF"/>
    <property type="match status" value="1"/>
</dbReference>
<dbReference type="SMART" id="SM00432">
    <property type="entry name" value="MADS"/>
    <property type="match status" value="1"/>
</dbReference>
<protein>
    <recommendedName>
        <fullName evidence="7">MADS-box domain-containing protein</fullName>
    </recommendedName>
</protein>
<keyword evidence="3" id="KW-0238">DNA-binding</keyword>
<dbReference type="GO" id="GO:0045944">
    <property type="term" value="P:positive regulation of transcription by RNA polymerase II"/>
    <property type="evidence" value="ECO:0007669"/>
    <property type="project" value="InterPro"/>
</dbReference>
<accession>A0AAU9SET2</accession>
<evidence type="ECO:0000313" key="9">
    <source>
        <dbReference type="Proteomes" id="UP000836841"/>
    </source>
</evidence>
<comment type="subcellular location">
    <subcellularLocation>
        <location evidence="1">Nucleus</location>
    </subcellularLocation>
</comment>
<feature type="region of interest" description="Disordered" evidence="6">
    <location>
        <begin position="1"/>
        <end position="25"/>
    </location>
</feature>
<dbReference type="EMBL" id="OU466861">
    <property type="protein sequence ID" value="CAH2064615.1"/>
    <property type="molecule type" value="Genomic_DNA"/>
</dbReference>
<evidence type="ECO:0000313" key="8">
    <source>
        <dbReference type="EMBL" id="CAH2064615.1"/>
    </source>
</evidence>
<dbReference type="GO" id="GO:0000981">
    <property type="term" value="F:DNA-binding transcription factor activity, RNA polymerase II-specific"/>
    <property type="evidence" value="ECO:0007669"/>
    <property type="project" value="InterPro"/>
</dbReference>
<keyword evidence="5" id="KW-0539">Nucleus</keyword>
<dbReference type="SUPFAM" id="SSF55455">
    <property type="entry name" value="SRF-like"/>
    <property type="match status" value="1"/>
</dbReference>
<evidence type="ECO:0000256" key="3">
    <source>
        <dbReference type="ARBA" id="ARBA00023125"/>
    </source>
</evidence>
<feature type="compositionally biased region" description="Low complexity" evidence="6">
    <location>
        <begin position="1"/>
        <end position="11"/>
    </location>
</feature>
<dbReference type="GO" id="GO:0046983">
    <property type="term" value="F:protein dimerization activity"/>
    <property type="evidence" value="ECO:0007669"/>
    <property type="project" value="InterPro"/>
</dbReference>
<sequence>MESSPSSSSTSKNAKLSVRSKPSFKKSAFSAAKKITNLAMREQTILKKASELSTLCEIEACVIHYSRDGELVNTWPEDLSKVRDVAERFSRLSDKEKLKKSSNLSQFLTKKMNDEKKRSLEGKDDNKFEQKALEIEATLENHQRILQDRVRLLLNPKDHQTGPNSLNQDPSSNFSIPPADLTTSCSSNQDPSSNVSVPPADLTTSCSLNQDPGNFSIPADVTTSCSLNQHPSNFSIPADVTSLNQYPSNFSLFLYNHDDGTFTQLPKSAPSSFEQPPIPYYNQDSSYLDLLLAEEDMRSCNNSVRQPSFGFPTMLIS</sequence>
<dbReference type="Proteomes" id="UP000836841">
    <property type="component" value="Chromosome 5"/>
</dbReference>
<gene>
    <name evidence="8" type="ORF">TAV2_LOCUS15928</name>
</gene>
<dbReference type="AlphaFoldDB" id="A0AAU9SET2"/>
<keyword evidence="4" id="KW-0804">Transcription</keyword>
<evidence type="ECO:0000256" key="1">
    <source>
        <dbReference type="ARBA" id="ARBA00004123"/>
    </source>
</evidence>
<evidence type="ECO:0000256" key="2">
    <source>
        <dbReference type="ARBA" id="ARBA00023015"/>
    </source>
</evidence>
<dbReference type="CDD" id="cd00266">
    <property type="entry name" value="MADS_SRF_like"/>
    <property type="match status" value="1"/>
</dbReference>
<dbReference type="InterPro" id="IPR002100">
    <property type="entry name" value="TF_MADSbox"/>
</dbReference>
<evidence type="ECO:0000256" key="6">
    <source>
        <dbReference type="SAM" id="MobiDB-lite"/>
    </source>
</evidence>
<feature type="compositionally biased region" description="Polar residues" evidence="6">
    <location>
        <begin position="161"/>
        <end position="198"/>
    </location>
</feature>
<proteinExistence type="predicted"/>
<dbReference type="GO" id="GO:0005634">
    <property type="term" value="C:nucleus"/>
    <property type="evidence" value="ECO:0007669"/>
    <property type="project" value="UniProtKB-SubCell"/>
</dbReference>
<dbReference type="InterPro" id="IPR033897">
    <property type="entry name" value="SRF-like_MADS-box"/>
</dbReference>
<evidence type="ECO:0000259" key="7">
    <source>
        <dbReference type="PROSITE" id="PS50066"/>
    </source>
</evidence>